<protein>
    <recommendedName>
        <fullName evidence="7">Protein TolR</fullName>
    </recommendedName>
</protein>
<accession>A0A382N0D8</accession>
<keyword evidence="2" id="KW-1003">Cell membrane</keyword>
<dbReference type="PANTHER" id="PTHR30558">
    <property type="entry name" value="EXBD MEMBRANE COMPONENT OF PMF-DRIVEN MACROMOLECULE IMPORT SYSTEM"/>
    <property type="match status" value="1"/>
</dbReference>
<keyword evidence="5" id="KW-0472">Membrane</keyword>
<dbReference type="GO" id="GO:0005886">
    <property type="term" value="C:plasma membrane"/>
    <property type="evidence" value="ECO:0007669"/>
    <property type="project" value="UniProtKB-SubCell"/>
</dbReference>
<evidence type="ECO:0000256" key="5">
    <source>
        <dbReference type="ARBA" id="ARBA00023136"/>
    </source>
</evidence>
<sequence>PSAPLPPNEKEPVIVNVDKNGNFFINYGENQDAPVAPSILVNRVAALLKYQPGIPVLVGGDTNVPYGQIIQLMTLLQKAGVPSVGMITDPPEK</sequence>
<evidence type="ECO:0000256" key="1">
    <source>
        <dbReference type="ARBA" id="ARBA00004162"/>
    </source>
</evidence>
<gene>
    <name evidence="6" type="ORF">METZ01_LOCUS307330</name>
</gene>
<dbReference type="Pfam" id="PF02472">
    <property type="entry name" value="ExbD"/>
    <property type="match status" value="1"/>
</dbReference>
<dbReference type="InterPro" id="IPR003400">
    <property type="entry name" value="ExbD"/>
</dbReference>
<dbReference type="GO" id="GO:0022857">
    <property type="term" value="F:transmembrane transporter activity"/>
    <property type="evidence" value="ECO:0007669"/>
    <property type="project" value="InterPro"/>
</dbReference>
<proteinExistence type="predicted"/>
<evidence type="ECO:0000256" key="3">
    <source>
        <dbReference type="ARBA" id="ARBA00022692"/>
    </source>
</evidence>
<feature type="non-terminal residue" evidence="6">
    <location>
        <position position="1"/>
    </location>
</feature>
<keyword evidence="3" id="KW-0812">Transmembrane</keyword>
<dbReference type="EMBL" id="UINC01097072">
    <property type="protein sequence ID" value="SVC54476.1"/>
    <property type="molecule type" value="Genomic_DNA"/>
</dbReference>
<evidence type="ECO:0008006" key="7">
    <source>
        <dbReference type="Google" id="ProtNLM"/>
    </source>
</evidence>
<dbReference type="AlphaFoldDB" id="A0A382N0D8"/>
<evidence type="ECO:0000256" key="4">
    <source>
        <dbReference type="ARBA" id="ARBA00022989"/>
    </source>
</evidence>
<keyword evidence="4" id="KW-1133">Transmembrane helix</keyword>
<comment type="subcellular location">
    <subcellularLocation>
        <location evidence="1">Cell membrane</location>
        <topology evidence="1">Single-pass membrane protein</topology>
    </subcellularLocation>
</comment>
<evidence type="ECO:0000313" key="6">
    <source>
        <dbReference type="EMBL" id="SVC54476.1"/>
    </source>
</evidence>
<organism evidence="6">
    <name type="scientific">marine metagenome</name>
    <dbReference type="NCBI Taxonomy" id="408172"/>
    <lineage>
        <taxon>unclassified sequences</taxon>
        <taxon>metagenomes</taxon>
        <taxon>ecological metagenomes</taxon>
    </lineage>
</organism>
<evidence type="ECO:0000256" key="2">
    <source>
        <dbReference type="ARBA" id="ARBA00022475"/>
    </source>
</evidence>
<name>A0A382N0D8_9ZZZZ</name>
<reference evidence="6" key="1">
    <citation type="submission" date="2018-05" db="EMBL/GenBank/DDBJ databases">
        <authorList>
            <person name="Lanie J.A."/>
            <person name="Ng W.-L."/>
            <person name="Kazmierczak K.M."/>
            <person name="Andrzejewski T.M."/>
            <person name="Davidsen T.M."/>
            <person name="Wayne K.J."/>
            <person name="Tettelin H."/>
            <person name="Glass J.I."/>
            <person name="Rusch D."/>
            <person name="Podicherti R."/>
            <person name="Tsui H.-C.T."/>
            <person name="Winkler M.E."/>
        </authorList>
    </citation>
    <scope>NUCLEOTIDE SEQUENCE</scope>
</reference>
<dbReference type="PANTHER" id="PTHR30558:SF7">
    <property type="entry name" value="TOL-PAL SYSTEM PROTEIN TOLR"/>
    <property type="match status" value="1"/>
</dbReference>
<dbReference type="Gene3D" id="3.30.420.270">
    <property type="match status" value="1"/>
</dbReference>